<gene>
    <name evidence="12 13" type="primary">crcB</name>
    <name evidence="12" type="synonym">fluC</name>
    <name evidence="13" type="ORF">E6C76_21830</name>
</gene>
<evidence type="ECO:0000256" key="6">
    <source>
        <dbReference type="ARBA" id="ARBA00023053"/>
    </source>
</evidence>
<keyword evidence="6 12" id="KW-0915">Sodium</keyword>
<dbReference type="NCBIfam" id="TIGR00494">
    <property type="entry name" value="crcB"/>
    <property type="match status" value="1"/>
</dbReference>
<evidence type="ECO:0000256" key="8">
    <source>
        <dbReference type="ARBA" id="ARBA00023136"/>
    </source>
</evidence>
<feature type="transmembrane region" description="Helical" evidence="12">
    <location>
        <begin position="7"/>
        <end position="25"/>
    </location>
</feature>
<keyword evidence="14" id="KW-1185">Reference proteome</keyword>
<evidence type="ECO:0000256" key="2">
    <source>
        <dbReference type="ARBA" id="ARBA00022475"/>
    </source>
</evidence>
<sequence length="131" mass="13485">MSAQSSLVSFLAVGIGGACGTWLRWGLGIWLNPLFAPLPLGTLAVNLGGGLLMGMVLAAVHAWPAMSPALKLLLTTGLLGGMTTFSTFSAEGLLLAQRGAWGWLAVHTVAHVAGALLAAWAGYTLFNLLRA</sequence>
<evidence type="ECO:0000313" key="14">
    <source>
        <dbReference type="Proteomes" id="UP000308430"/>
    </source>
</evidence>
<feature type="transmembrane region" description="Helical" evidence="12">
    <location>
        <begin position="101"/>
        <end position="126"/>
    </location>
</feature>
<feature type="transmembrane region" description="Helical" evidence="12">
    <location>
        <begin position="72"/>
        <end position="95"/>
    </location>
</feature>
<keyword evidence="9 12" id="KW-0407">Ion channel</keyword>
<dbReference type="PANTHER" id="PTHR28259">
    <property type="entry name" value="FLUORIDE EXPORT PROTEIN 1-RELATED"/>
    <property type="match status" value="1"/>
</dbReference>
<keyword evidence="3" id="KW-0997">Cell inner membrane</keyword>
<dbReference type="GO" id="GO:0046872">
    <property type="term" value="F:metal ion binding"/>
    <property type="evidence" value="ECO:0007669"/>
    <property type="project" value="UniProtKB-KW"/>
</dbReference>
<name>A0A4S4ANB1_9RHOO</name>
<comment type="caution">
    <text evidence="13">The sequence shown here is derived from an EMBL/GenBank/DDBJ whole genome shotgun (WGS) entry which is preliminary data.</text>
</comment>
<comment type="subcellular location">
    <subcellularLocation>
        <location evidence="1 12">Cell membrane</location>
        <topology evidence="1 12">Multi-pass membrane protein</topology>
    </subcellularLocation>
</comment>
<feature type="binding site" evidence="12">
    <location>
        <position position="83"/>
    </location>
    <ligand>
        <name>Na(+)</name>
        <dbReference type="ChEBI" id="CHEBI:29101"/>
        <note>structural</note>
    </ligand>
</feature>
<dbReference type="InterPro" id="IPR003691">
    <property type="entry name" value="FluC"/>
</dbReference>
<accession>A0A4S4ANB1</accession>
<keyword evidence="12" id="KW-0479">Metal-binding</keyword>
<keyword evidence="5 12" id="KW-1133">Transmembrane helix</keyword>
<dbReference type="GO" id="GO:0140114">
    <property type="term" value="P:cellular detoxification of fluoride"/>
    <property type="evidence" value="ECO:0007669"/>
    <property type="project" value="UniProtKB-UniRule"/>
</dbReference>
<dbReference type="GO" id="GO:0062054">
    <property type="term" value="F:fluoride channel activity"/>
    <property type="evidence" value="ECO:0007669"/>
    <property type="project" value="UniProtKB-UniRule"/>
</dbReference>
<feature type="transmembrane region" description="Helical" evidence="12">
    <location>
        <begin position="37"/>
        <end position="60"/>
    </location>
</feature>
<dbReference type="RefSeq" id="WP_136350388.1">
    <property type="nucleotide sequence ID" value="NZ_SSOC01000012.1"/>
</dbReference>
<dbReference type="OrthoDB" id="9806299at2"/>
<keyword evidence="12" id="KW-0813">Transport</keyword>
<evidence type="ECO:0000256" key="1">
    <source>
        <dbReference type="ARBA" id="ARBA00004651"/>
    </source>
</evidence>
<evidence type="ECO:0000256" key="7">
    <source>
        <dbReference type="ARBA" id="ARBA00023065"/>
    </source>
</evidence>
<comment type="similarity">
    <text evidence="10 12">Belongs to the fluoride channel Fluc/FEX (TC 1.A.43) family.</text>
</comment>
<evidence type="ECO:0000256" key="11">
    <source>
        <dbReference type="ARBA" id="ARBA00035585"/>
    </source>
</evidence>
<evidence type="ECO:0000256" key="9">
    <source>
        <dbReference type="ARBA" id="ARBA00023303"/>
    </source>
</evidence>
<comment type="activity regulation">
    <text evidence="12">Na(+) is not transported, but it plays an essential structural role and its presence is essential for fluoride channel function.</text>
</comment>
<comment type="catalytic activity">
    <reaction evidence="11">
        <text>fluoride(in) = fluoride(out)</text>
        <dbReference type="Rhea" id="RHEA:76159"/>
        <dbReference type="ChEBI" id="CHEBI:17051"/>
    </reaction>
    <physiologicalReaction direction="left-to-right" evidence="11">
        <dbReference type="Rhea" id="RHEA:76160"/>
    </physiologicalReaction>
</comment>
<keyword evidence="2 12" id="KW-1003">Cell membrane</keyword>
<evidence type="ECO:0000256" key="12">
    <source>
        <dbReference type="HAMAP-Rule" id="MF_00454"/>
    </source>
</evidence>
<dbReference type="NCBIfam" id="NF010792">
    <property type="entry name" value="PRK14196.1"/>
    <property type="match status" value="1"/>
</dbReference>
<protein>
    <recommendedName>
        <fullName evidence="12">Fluoride-specific ion channel FluC</fullName>
    </recommendedName>
</protein>
<keyword evidence="4 12" id="KW-0812">Transmembrane</keyword>
<dbReference type="GO" id="GO:0005886">
    <property type="term" value="C:plasma membrane"/>
    <property type="evidence" value="ECO:0007669"/>
    <property type="project" value="UniProtKB-SubCell"/>
</dbReference>
<dbReference type="Proteomes" id="UP000308430">
    <property type="component" value="Unassembled WGS sequence"/>
</dbReference>
<dbReference type="Pfam" id="PF02537">
    <property type="entry name" value="CRCB"/>
    <property type="match status" value="1"/>
</dbReference>
<dbReference type="AlphaFoldDB" id="A0A4S4ANB1"/>
<reference evidence="13 14" key="1">
    <citation type="submission" date="2019-04" db="EMBL/GenBank/DDBJ databases">
        <title>Azoarcus nasutitermitis sp. nov. isolated from termite nest.</title>
        <authorList>
            <person name="Lin S.-Y."/>
            <person name="Hameed A."/>
            <person name="Hsu Y.-H."/>
            <person name="Young C.-C."/>
        </authorList>
    </citation>
    <scope>NUCLEOTIDE SEQUENCE [LARGE SCALE GENOMIC DNA]</scope>
    <source>
        <strain evidence="13 14">CC-YHH838</strain>
    </source>
</reference>
<feature type="binding site" evidence="12">
    <location>
        <position position="80"/>
    </location>
    <ligand>
        <name>Na(+)</name>
        <dbReference type="ChEBI" id="CHEBI:29101"/>
        <note>structural</note>
    </ligand>
</feature>
<proteinExistence type="inferred from homology"/>
<evidence type="ECO:0000256" key="5">
    <source>
        <dbReference type="ARBA" id="ARBA00022989"/>
    </source>
</evidence>
<evidence type="ECO:0000256" key="3">
    <source>
        <dbReference type="ARBA" id="ARBA00022519"/>
    </source>
</evidence>
<evidence type="ECO:0000256" key="4">
    <source>
        <dbReference type="ARBA" id="ARBA00022692"/>
    </source>
</evidence>
<comment type="function">
    <text evidence="12">Fluoride-specific ion channel. Important for reducing fluoride concentration in the cell, thus reducing its toxicity.</text>
</comment>
<organism evidence="13 14">
    <name type="scientific">Pseudothauera nasutitermitis</name>
    <dbReference type="NCBI Taxonomy" id="2565930"/>
    <lineage>
        <taxon>Bacteria</taxon>
        <taxon>Pseudomonadati</taxon>
        <taxon>Pseudomonadota</taxon>
        <taxon>Betaproteobacteria</taxon>
        <taxon>Rhodocyclales</taxon>
        <taxon>Zoogloeaceae</taxon>
        <taxon>Pseudothauera</taxon>
    </lineage>
</organism>
<dbReference type="EMBL" id="SSOC01000012">
    <property type="protein sequence ID" value="THF60585.1"/>
    <property type="molecule type" value="Genomic_DNA"/>
</dbReference>
<dbReference type="PANTHER" id="PTHR28259:SF1">
    <property type="entry name" value="FLUORIDE EXPORT PROTEIN 1-RELATED"/>
    <property type="match status" value="1"/>
</dbReference>
<keyword evidence="7 12" id="KW-0406">Ion transport</keyword>
<evidence type="ECO:0000313" key="13">
    <source>
        <dbReference type="EMBL" id="THF60585.1"/>
    </source>
</evidence>
<dbReference type="HAMAP" id="MF_00454">
    <property type="entry name" value="FluC"/>
    <property type="match status" value="1"/>
</dbReference>
<evidence type="ECO:0000256" key="10">
    <source>
        <dbReference type="ARBA" id="ARBA00035120"/>
    </source>
</evidence>
<keyword evidence="8 12" id="KW-0472">Membrane</keyword>